<dbReference type="PATRIC" id="fig|69370.6.peg.2123"/>
<reference evidence="2 3" key="1">
    <citation type="submission" date="2015-02" db="EMBL/GenBank/DDBJ databases">
        <title>Draft genome sequences of ten Microbacterium spp. with emphasis on heavy metal contaminated environments.</title>
        <authorList>
            <person name="Corretto E."/>
        </authorList>
    </citation>
    <scope>NUCLEOTIDE SEQUENCE [LARGE SCALE GENOMIC DNA]</scope>
    <source>
        <strain evidence="2 3">DSM 8608</strain>
    </source>
</reference>
<name>A0A0M2HCW9_MICTR</name>
<keyword evidence="1" id="KW-1133">Transmembrane helix</keyword>
<keyword evidence="3" id="KW-1185">Reference proteome</keyword>
<evidence type="ECO:0008006" key="4">
    <source>
        <dbReference type="Google" id="ProtNLM"/>
    </source>
</evidence>
<dbReference type="EMBL" id="JYJA01000034">
    <property type="protein sequence ID" value="KJL42534.1"/>
    <property type="molecule type" value="Genomic_DNA"/>
</dbReference>
<evidence type="ECO:0000313" key="2">
    <source>
        <dbReference type="EMBL" id="KJL42534.1"/>
    </source>
</evidence>
<evidence type="ECO:0000313" key="3">
    <source>
        <dbReference type="Proteomes" id="UP000034098"/>
    </source>
</evidence>
<evidence type="ECO:0000256" key="1">
    <source>
        <dbReference type="SAM" id="Phobius"/>
    </source>
</evidence>
<accession>A0A0M2HCW9</accession>
<proteinExistence type="predicted"/>
<dbReference type="AlphaFoldDB" id="A0A0M2HCW9"/>
<protein>
    <recommendedName>
        <fullName evidence="4">Prepilin-type N-terminal cleavage/methylation domain-containing protein</fullName>
    </recommendedName>
</protein>
<organism evidence="2 3">
    <name type="scientific">Microbacterium trichothecenolyticum</name>
    <name type="common">Aureobacterium trichothecenolyticum</name>
    <dbReference type="NCBI Taxonomy" id="69370"/>
    <lineage>
        <taxon>Bacteria</taxon>
        <taxon>Bacillati</taxon>
        <taxon>Actinomycetota</taxon>
        <taxon>Actinomycetes</taxon>
        <taxon>Micrococcales</taxon>
        <taxon>Microbacteriaceae</taxon>
        <taxon>Microbacterium</taxon>
    </lineage>
</organism>
<keyword evidence="1" id="KW-0472">Membrane</keyword>
<sequence length="177" mass="18763">MRRPTASDEGLGMIEIIIGMILLAIIAVAILPALWQGIQYSSQQAATATATRELNSVIEGIRENPDCGNALDFDVDDATGTELRVRTSLGGNLACQASLLKDGDARFTTSSGALPALASDWARWENGIAQYASTPFFVENGDVVTYTFDIETDSAPVRFSGEAAARSTATGVSLPCW</sequence>
<dbReference type="Proteomes" id="UP000034098">
    <property type="component" value="Unassembled WGS sequence"/>
</dbReference>
<comment type="caution">
    <text evidence="2">The sequence shown here is derived from an EMBL/GenBank/DDBJ whole genome shotgun (WGS) entry which is preliminary data.</text>
</comment>
<keyword evidence="1" id="KW-0812">Transmembrane</keyword>
<feature type="transmembrane region" description="Helical" evidence="1">
    <location>
        <begin position="12"/>
        <end position="35"/>
    </location>
</feature>
<gene>
    <name evidence="2" type="ORF">RS82_02091</name>
</gene>